<evidence type="ECO:0000313" key="2">
    <source>
        <dbReference type="EMBL" id="KAJ6977940.1"/>
    </source>
</evidence>
<sequence length="87" mass="9996">MEAVFGLDKLFSATVTSFATLTTLVAVIWTFRFSLTQRKKLPPWKIGLPFTGESISFFRAHKHNNIGKWIEERTIKVWTSIQDITHG</sequence>
<keyword evidence="1" id="KW-1133">Transmembrane helix</keyword>
<feature type="transmembrane region" description="Helical" evidence="1">
    <location>
        <begin position="12"/>
        <end position="31"/>
    </location>
</feature>
<dbReference type="EMBL" id="JAQIZT010000012">
    <property type="protein sequence ID" value="KAJ6977940.1"/>
    <property type="molecule type" value="Genomic_DNA"/>
</dbReference>
<comment type="caution">
    <text evidence="2">The sequence shown here is derived from an EMBL/GenBank/DDBJ whole genome shotgun (WGS) entry which is preliminary data.</text>
</comment>
<dbReference type="AlphaFoldDB" id="A0AAD6M3A8"/>
<name>A0AAD6M3A8_9ROSI</name>
<accession>A0AAD6M3A8</accession>
<evidence type="ECO:0000313" key="3">
    <source>
        <dbReference type="Proteomes" id="UP001164929"/>
    </source>
</evidence>
<dbReference type="Proteomes" id="UP001164929">
    <property type="component" value="Chromosome 12"/>
</dbReference>
<proteinExistence type="predicted"/>
<keyword evidence="1" id="KW-0472">Membrane</keyword>
<keyword evidence="1" id="KW-0812">Transmembrane</keyword>
<gene>
    <name evidence="2" type="ORF">NC653_029745</name>
</gene>
<keyword evidence="3" id="KW-1185">Reference proteome</keyword>
<organism evidence="2 3">
    <name type="scientific">Populus alba x Populus x berolinensis</name>
    <dbReference type="NCBI Taxonomy" id="444605"/>
    <lineage>
        <taxon>Eukaryota</taxon>
        <taxon>Viridiplantae</taxon>
        <taxon>Streptophyta</taxon>
        <taxon>Embryophyta</taxon>
        <taxon>Tracheophyta</taxon>
        <taxon>Spermatophyta</taxon>
        <taxon>Magnoliopsida</taxon>
        <taxon>eudicotyledons</taxon>
        <taxon>Gunneridae</taxon>
        <taxon>Pentapetalae</taxon>
        <taxon>rosids</taxon>
        <taxon>fabids</taxon>
        <taxon>Malpighiales</taxon>
        <taxon>Salicaceae</taxon>
        <taxon>Saliceae</taxon>
        <taxon>Populus</taxon>
    </lineage>
</organism>
<protein>
    <submittedName>
        <fullName evidence="2">Taxadiene 5-alpha hydroxylase-like</fullName>
    </submittedName>
</protein>
<reference evidence="2" key="1">
    <citation type="journal article" date="2023" name="Mol. Ecol. Resour.">
        <title>Chromosome-level genome assembly of a triploid poplar Populus alba 'Berolinensis'.</title>
        <authorList>
            <person name="Chen S."/>
            <person name="Yu Y."/>
            <person name="Wang X."/>
            <person name="Wang S."/>
            <person name="Zhang T."/>
            <person name="Zhou Y."/>
            <person name="He R."/>
            <person name="Meng N."/>
            <person name="Wang Y."/>
            <person name="Liu W."/>
            <person name="Liu Z."/>
            <person name="Liu J."/>
            <person name="Guo Q."/>
            <person name="Huang H."/>
            <person name="Sederoff R.R."/>
            <person name="Wang G."/>
            <person name="Qu G."/>
            <person name="Chen S."/>
        </authorList>
    </citation>
    <scope>NUCLEOTIDE SEQUENCE</scope>
    <source>
        <strain evidence="2">SC-2020</strain>
    </source>
</reference>
<evidence type="ECO:0000256" key="1">
    <source>
        <dbReference type="SAM" id="Phobius"/>
    </source>
</evidence>